<comment type="subunit">
    <text evidence="2">Tetramer of two alpha and two beta subunits.</text>
</comment>
<name>A0A1Y5HXA2_OSTTA</name>
<comment type="function">
    <text evidence="2">Plays a complex role in regulating the basal catalytic activity of the alpha subunit.</text>
</comment>
<dbReference type="PRINTS" id="PR00472">
    <property type="entry name" value="CASNKINASEII"/>
</dbReference>
<dbReference type="Gene3D" id="2.20.25.20">
    <property type="match status" value="1"/>
</dbReference>
<dbReference type="InterPro" id="IPR000704">
    <property type="entry name" value="Casein_kinase_II_reg-sub"/>
</dbReference>
<dbReference type="SUPFAM" id="SSF57798">
    <property type="entry name" value="Casein kinase II beta subunit"/>
    <property type="match status" value="1"/>
</dbReference>
<dbReference type="GO" id="GO:0005737">
    <property type="term" value="C:cytoplasm"/>
    <property type="evidence" value="ECO:0007669"/>
    <property type="project" value="TreeGrafter"/>
</dbReference>
<reference evidence="3" key="1">
    <citation type="submission" date="2017-04" db="EMBL/GenBank/DDBJ databases">
        <title>Population genomics of picophytoplankton unveils novel chromosome hypervariability.</title>
        <authorList>
            <consortium name="DOE Joint Genome Institute"/>
            <person name="Blanc-Mathieu R."/>
            <person name="Krasovec M."/>
            <person name="Hebrard M."/>
            <person name="Yau S."/>
            <person name="Desgranges E."/>
            <person name="Martin J."/>
            <person name="Schackwitz W."/>
            <person name="Kuo A."/>
            <person name="Salin G."/>
            <person name="Donnadieu C."/>
            <person name="Desdevises Y."/>
            <person name="Sanchez-Ferandin S."/>
            <person name="Moreau H."/>
            <person name="Rivals E."/>
            <person name="Grigoriev I.V."/>
            <person name="Grimsley N."/>
            <person name="Eyre-Walker A."/>
            <person name="Piganeau G."/>
        </authorList>
    </citation>
    <scope>NUCLEOTIDE SEQUENCE [LARGE SCALE GENOMIC DNA]</scope>
    <source>
        <strain evidence="3">RCC 1115</strain>
    </source>
</reference>
<dbReference type="PANTHER" id="PTHR11740:SF0">
    <property type="entry name" value="CASEIN KINASE II SUBUNIT BETA"/>
    <property type="match status" value="1"/>
</dbReference>
<keyword evidence="3" id="KW-0808">Transferase</keyword>
<dbReference type="Proteomes" id="UP000195557">
    <property type="component" value="Unassembled WGS sequence"/>
</dbReference>
<dbReference type="SMART" id="SM01085">
    <property type="entry name" value="CK_II_beta"/>
    <property type="match status" value="1"/>
</dbReference>
<organism evidence="3">
    <name type="scientific">Ostreococcus tauri</name>
    <name type="common">Marine green alga</name>
    <dbReference type="NCBI Taxonomy" id="70448"/>
    <lineage>
        <taxon>Eukaryota</taxon>
        <taxon>Viridiplantae</taxon>
        <taxon>Chlorophyta</taxon>
        <taxon>Mamiellophyceae</taxon>
        <taxon>Mamiellales</taxon>
        <taxon>Bathycoccaceae</taxon>
        <taxon>Ostreococcus</taxon>
    </lineage>
</organism>
<dbReference type="GO" id="GO:0005956">
    <property type="term" value="C:protein kinase CK2 complex"/>
    <property type="evidence" value="ECO:0007669"/>
    <property type="project" value="UniProtKB-UniRule"/>
</dbReference>
<sequence>MSGGETTASSGSSEVIEQTWISWFCRLRGNEFYCEVEEDYIQDDFNLSGLSSLVPYYDYALDVILDVESRDLLSEQQRELVESAAEMLYGLIHARYILTSRGLLCMLEKYKQGHFGRCPRYLCNNQTCLPTGTSDVFRTATVKIFCPKCQDVYFPRSKYQGNVDGAYFGTTFPHLFLMTYAQLQPEQSCPKYTPRVFGFKVRMITLF</sequence>
<dbReference type="EMBL" id="KZ155839">
    <property type="protein sequence ID" value="OUS41909.1"/>
    <property type="molecule type" value="Genomic_DNA"/>
</dbReference>
<protein>
    <recommendedName>
        <fullName evidence="2">Casein kinase II subunit beta</fullName>
        <shortName evidence="2">CK II beta</shortName>
    </recommendedName>
</protein>
<dbReference type="PANTHER" id="PTHR11740">
    <property type="entry name" value="CASEIN KINASE II SUBUNIT BETA"/>
    <property type="match status" value="1"/>
</dbReference>
<dbReference type="GO" id="GO:0016301">
    <property type="term" value="F:kinase activity"/>
    <property type="evidence" value="ECO:0007669"/>
    <property type="project" value="UniProtKB-KW"/>
</dbReference>
<dbReference type="Gene3D" id="1.10.1820.10">
    <property type="entry name" value="protein kinase ck2 holoenzyme, chain C, domain 1"/>
    <property type="match status" value="1"/>
</dbReference>
<dbReference type="GO" id="GO:0019887">
    <property type="term" value="F:protein kinase regulator activity"/>
    <property type="evidence" value="ECO:0007669"/>
    <property type="project" value="InterPro"/>
</dbReference>
<keyword evidence="3" id="KW-0418">Kinase</keyword>
<evidence type="ECO:0000256" key="1">
    <source>
        <dbReference type="ARBA" id="ARBA00006941"/>
    </source>
</evidence>
<dbReference type="InterPro" id="IPR035991">
    <property type="entry name" value="Casein_kinase_II_beta-like"/>
</dbReference>
<dbReference type="FunFam" id="1.10.1820.10:FF:000005">
    <property type="entry name" value="Casein kinase II subunit beta"/>
    <property type="match status" value="1"/>
</dbReference>
<dbReference type="FunFam" id="2.20.25.20:FF:000001">
    <property type="entry name" value="Casein kinase II subunit beta"/>
    <property type="match status" value="1"/>
</dbReference>
<proteinExistence type="inferred from homology"/>
<comment type="similarity">
    <text evidence="1 2">Belongs to the casein kinase 2 subunit beta family.</text>
</comment>
<evidence type="ECO:0000313" key="3">
    <source>
        <dbReference type="EMBL" id="OUS41909.1"/>
    </source>
</evidence>
<dbReference type="Pfam" id="PF01214">
    <property type="entry name" value="CK_II_beta"/>
    <property type="match status" value="1"/>
</dbReference>
<dbReference type="InterPro" id="IPR016149">
    <property type="entry name" value="Casein_kin_II_reg-sub_N"/>
</dbReference>
<evidence type="ECO:0000256" key="2">
    <source>
        <dbReference type="RuleBase" id="RU361268"/>
    </source>
</evidence>
<dbReference type="AlphaFoldDB" id="A0A1Y5HXA2"/>
<gene>
    <name evidence="3" type="ORF">BE221DRAFT_63232</name>
</gene>
<accession>A0A1Y5HXA2</accession>